<name>A0A6J7IJB8_9ZZZZ</name>
<evidence type="ECO:0000256" key="1">
    <source>
        <dbReference type="SAM" id="MobiDB-lite"/>
    </source>
</evidence>
<accession>A0A6J7IJB8</accession>
<protein>
    <submittedName>
        <fullName evidence="2">Unannotated protein</fullName>
    </submittedName>
</protein>
<gene>
    <name evidence="2" type="ORF">UFOPK3772_00236</name>
</gene>
<feature type="region of interest" description="Disordered" evidence="1">
    <location>
        <begin position="95"/>
        <end position="154"/>
    </location>
</feature>
<dbReference type="EMBL" id="CAFBNE010000004">
    <property type="protein sequence ID" value="CAB4930736.1"/>
    <property type="molecule type" value="Genomic_DNA"/>
</dbReference>
<sequence>MNVDPDGIAFFTEGSNATEPSAGSVFGAMPEGHLERMLNLEGSEEVGSRFLPDSVDASRPRDASQHVVAVPDHPISLHPALTRGTPEWRLDFVLNGPASADPVSPTPATDPRGSPVRRLRLISGYRGTPEGDRRQNSASAAHAVPTASGGEEES</sequence>
<evidence type="ECO:0000313" key="2">
    <source>
        <dbReference type="EMBL" id="CAB4930736.1"/>
    </source>
</evidence>
<organism evidence="2">
    <name type="scientific">freshwater metagenome</name>
    <dbReference type="NCBI Taxonomy" id="449393"/>
    <lineage>
        <taxon>unclassified sequences</taxon>
        <taxon>metagenomes</taxon>
        <taxon>ecological metagenomes</taxon>
    </lineage>
</organism>
<reference evidence="2" key="1">
    <citation type="submission" date="2020-05" db="EMBL/GenBank/DDBJ databases">
        <authorList>
            <person name="Chiriac C."/>
            <person name="Salcher M."/>
            <person name="Ghai R."/>
            <person name="Kavagutti S V."/>
        </authorList>
    </citation>
    <scope>NUCLEOTIDE SEQUENCE</scope>
</reference>
<proteinExistence type="predicted"/>
<dbReference type="AlphaFoldDB" id="A0A6J7IJB8"/>